<dbReference type="Gene3D" id="3.40.50.10190">
    <property type="entry name" value="BRCT domain"/>
    <property type="match status" value="1"/>
</dbReference>
<keyword evidence="3" id="KW-1185">Reference proteome</keyword>
<sequence length="231" mass="27032">MPRQIFKHRIIATAEDLTADVTHLLRTREQFNSRVPRVKEALARGKHIHIIHYDWFEFSTVQENRQPEEEYSMRSVLAKQNAARRERERLERGQREEERGGVDPTLFHIYHDREFFPYRIVLTREDQASGEPGQKYTLCFAAKFVKKKAAGQASYYRPSACSGLWRVEMDRFMRFFRLKTGIAWEDRVSRQGTMAGSYFQYSPPEENLWGGDCGSVEGDALAGRGFLLWSE</sequence>
<organism evidence="2 3">
    <name type="scientific">Escovopsis weberi</name>
    <dbReference type="NCBI Taxonomy" id="150374"/>
    <lineage>
        <taxon>Eukaryota</taxon>
        <taxon>Fungi</taxon>
        <taxon>Dikarya</taxon>
        <taxon>Ascomycota</taxon>
        <taxon>Pezizomycotina</taxon>
        <taxon>Sordariomycetes</taxon>
        <taxon>Hypocreomycetidae</taxon>
        <taxon>Hypocreales</taxon>
        <taxon>Hypocreaceae</taxon>
        <taxon>Escovopsis</taxon>
    </lineage>
</organism>
<comment type="caution">
    <text evidence="2">The sequence shown here is derived from an EMBL/GenBank/DDBJ whole genome shotgun (WGS) entry which is preliminary data.</text>
</comment>
<dbReference type="SUPFAM" id="SSF52113">
    <property type="entry name" value="BRCT domain"/>
    <property type="match status" value="1"/>
</dbReference>
<dbReference type="InterPro" id="IPR036420">
    <property type="entry name" value="BRCT_dom_sf"/>
</dbReference>
<dbReference type="InterPro" id="IPR001357">
    <property type="entry name" value="BRCT_dom"/>
</dbReference>
<feature type="domain" description="BRCT" evidence="1">
    <location>
        <begin position="14"/>
        <end position="73"/>
    </location>
</feature>
<dbReference type="Proteomes" id="UP000053831">
    <property type="component" value="Unassembled WGS sequence"/>
</dbReference>
<name>A0A0M9VUA6_ESCWE</name>
<dbReference type="EMBL" id="LGSR01000020">
    <property type="protein sequence ID" value="KOS19683.1"/>
    <property type="molecule type" value="Genomic_DNA"/>
</dbReference>
<reference evidence="2 3" key="1">
    <citation type="submission" date="2015-07" db="EMBL/GenBank/DDBJ databases">
        <title>The genome of the fungus Escovopsis weberi, a specialized disease agent of ant agriculture.</title>
        <authorList>
            <person name="de Man T.J."/>
            <person name="Stajich J.E."/>
            <person name="Kubicek C.P."/>
            <person name="Chenthamara K."/>
            <person name="Atanasova L."/>
            <person name="Druzhinina I.S."/>
            <person name="Birnbaum S."/>
            <person name="Barribeau S.M."/>
            <person name="Teiling C."/>
            <person name="Suen G."/>
            <person name="Currie C."/>
            <person name="Gerardo N.M."/>
        </authorList>
    </citation>
    <scope>NUCLEOTIDE SEQUENCE [LARGE SCALE GENOMIC DNA]</scope>
</reference>
<accession>A0A0M9VUA6</accession>
<dbReference type="AlphaFoldDB" id="A0A0M9VUA6"/>
<dbReference type="PROSITE" id="PS50172">
    <property type="entry name" value="BRCT"/>
    <property type="match status" value="1"/>
</dbReference>
<dbReference type="STRING" id="150374.A0A0M9VUA6"/>
<dbReference type="OrthoDB" id="342264at2759"/>
<protein>
    <recommendedName>
        <fullName evidence="1">BRCT domain-containing protein</fullName>
    </recommendedName>
</protein>
<evidence type="ECO:0000313" key="3">
    <source>
        <dbReference type="Proteomes" id="UP000053831"/>
    </source>
</evidence>
<proteinExistence type="predicted"/>
<evidence type="ECO:0000313" key="2">
    <source>
        <dbReference type="EMBL" id="KOS19683.1"/>
    </source>
</evidence>
<evidence type="ECO:0000259" key="1">
    <source>
        <dbReference type="PROSITE" id="PS50172"/>
    </source>
</evidence>
<gene>
    <name evidence="2" type="ORF">ESCO_001375</name>
</gene>